<feature type="compositionally biased region" description="Low complexity" evidence="1">
    <location>
        <begin position="248"/>
        <end position="260"/>
    </location>
</feature>
<feature type="region of interest" description="Disordered" evidence="1">
    <location>
        <begin position="307"/>
        <end position="414"/>
    </location>
</feature>
<dbReference type="EMBL" id="JAKWBI020000517">
    <property type="protein sequence ID" value="KAJ2894212.1"/>
    <property type="molecule type" value="Genomic_DNA"/>
</dbReference>
<feature type="compositionally biased region" description="Low complexity" evidence="1">
    <location>
        <begin position="315"/>
        <end position="338"/>
    </location>
</feature>
<dbReference type="AlphaFoldDB" id="A0AAD5RHQ3"/>
<comment type="caution">
    <text evidence="2">The sequence shown here is derived from an EMBL/GenBank/DDBJ whole genome shotgun (WGS) entry which is preliminary data.</text>
</comment>
<evidence type="ECO:0000313" key="3">
    <source>
        <dbReference type="Proteomes" id="UP001201980"/>
    </source>
</evidence>
<proteinExistence type="predicted"/>
<protein>
    <submittedName>
        <fullName evidence="2">Uncharacterized protein</fullName>
    </submittedName>
</protein>
<dbReference type="Proteomes" id="UP001201980">
    <property type="component" value="Unassembled WGS sequence"/>
</dbReference>
<feature type="compositionally biased region" description="Acidic residues" evidence="1">
    <location>
        <begin position="487"/>
        <end position="498"/>
    </location>
</feature>
<sequence>MNLLQSVGDFKDFKVLTTGEEVEPRQLPADWANSKKSSRKLRLCISLRQQPRSSSQLANTASLPRFVAAARQATQPLTMATASSFSRTSQTCLGCLRANILKPPVSTSTTTLQIRGKKNYRPKGSMRDGVVVRLTQDIEEYGPKVANHSSPPSPLYIGALLRVARGRYRNIWYPRYKARALTPQEFKASGMREDDIATRDPNYVAPTREERIALRVAERSSPSSSSSSSSDKVESLISKLLPTKLQADVDAQQQQQTRQASGGVSVTKLPDSKLGLHTLTPEETILLLQQEVPGEFKFVRKLKEEQKVVSKKGSAADSSTSSSSSSSSSASASSSAEATAEEPRPKREKPVARNPLLSRHAESASISSSSSSSLEEEYEEGAEPAQPQEEMPSPPPKQARPEPTAEKPIFGSVTPSNVLSSIREILASSPNPGAKHVRLSPGDLSFVAPSNKKGDATKLQQTGTFAVEISIPGADGVVQKVVRIVSEEEGEEEEEEEEQTKKMKMKKKEKKKKTEFMDAGGFVSSNNSAGDTTSSGAEGGEDNAGR</sequence>
<feature type="region of interest" description="Disordered" evidence="1">
    <location>
        <begin position="248"/>
        <end position="270"/>
    </location>
</feature>
<evidence type="ECO:0000256" key="1">
    <source>
        <dbReference type="SAM" id="MobiDB-lite"/>
    </source>
</evidence>
<feature type="compositionally biased region" description="Basic and acidic residues" evidence="1">
    <location>
        <begin position="341"/>
        <end position="351"/>
    </location>
</feature>
<feature type="compositionally biased region" description="Polar residues" evidence="1">
    <location>
        <begin position="523"/>
        <end position="536"/>
    </location>
</feature>
<feature type="compositionally biased region" description="Low complexity" evidence="1">
    <location>
        <begin position="363"/>
        <end position="373"/>
    </location>
</feature>
<evidence type="ECO:0000313" key="2">
    <source>
        <dbReference type="EMBL" id="KAJ2894212.1"/>
    </source>
</evidence>
<feature type="region of interest" description="Disordered" evidence="1">
    <location>
        <begin position="486"/>
        <end position="546"/>
    </location>
</feature>
<feature type="compositionally biased region" description="Basic residues" evidence="1">
    <location>
        <begin position="502"/>
        <end position="513"/>
    </location>
</feature>
<name>A0AAD5RHQ3_9PEZI</name>
<gene>
    <name evidence="2" type="ORF">MKZ38_007828</name>
</gene>
<reference evidence="2" key="1">
    <citation type="submission" date="2022-07" db="EMBL/GenBank/DDBJ databases">
        <title>Draft genome sequence of Zalerion maritima ATCC 34329, a (micro)plastics degrading marine fungus.</title>
        <authorList>
            <person name="Paco A."/>
            <person name="Goncalves M.F.M."/>
            <person name="Rocha-Santos T.A.P."/>
            <person name="Alves A."/>
        </authorList>
    </citation>
    <scope>NUCLEOTIDE SEQUENCE</scope>
    <source>
        <strain evidence="2">ATCC 34329</strain>
    </source>
</reference>
<accession>A0AAD5RHQ3</accession>
<organism evidence="2 3">
    <name type="scientific">Zalerion maritima</name>
    <dbReference type="NCBI Taxonomy" id="339359"/>
    <lineage>
        <taxon>Eukaryota</taxon>
        <taxon>Fungi</taxon>
        <taxon>Dikarya</taxon>
        <taxon>Ascomycota</taxon>
        <taxon>Pezizomycotina</taxon>
        <taxon>Sordariomycetes</taxon>
        <taxon>Lulworthiomycetidae</taxon>
        <taxon>Lulworthiales</taxon>
        <taxon>Lulworthiaceae</taxon>
        <taxon>Zalerion</taxon>
    </lineage>
</organism>
<keyword evidence="3" id="KW-1185">Reference proteome</keyword>